<dbReference type="InterPro" id="IPR036736">
    <property type="entry name" value="ACP-like_sf"/>
</dbReference>
<dbReference type="Proteomes" id="UP000430079">
    <property type="component" value="Unassembled WGS sequence"/>
</dbReference>
<reference evidence="2 3" key="1">
    <citation type="submission" date="2019-12" db="EMBL/GenBank/DDBJ databases">
        <title>Whole genome shotgun sequence of Streptomyces hygroscopicus subsp. glebosus NBRC 13786.</title>
        <authorList>
            <person name="Ichikawa N."/>
            <person name="Kimura A."/>
            <person name="Kitahashi Y."/>
            <person name="Komaki H."/>
            <person name="Tamura T."/>
        </authorList>
    </citation>
    <scope>NUCLEOTIDE SEQUENCE [LARGE SCALE GENOMIC DNA]</scope>
    <source>
        <strain evidence="2 3">NBRC 13786</strain>
    </source>
</reference>
<accession>A0A640SRY8</accession>
<dbReference type="AlphaFoldDB" id="A0A640SRY8"/>
<gene>
    <name evidence="2" type="ORF">Sgleb_16710</name>
</gene>
<dbReference type="EMBL" id="BLIO01000001">
    <property type="protein sequence ID" value="GFE13624.1"/>
    <property type="molecule type" value="Genomic_DNA"/>
</dbReference>
<feature type="domain" description="Carrier" evidence="1">
    <location>
        <begin position="7"/>
        <end position="70"/>
    </location>
</feature>
<evidence type="ECO:0000259" key="1">
    <source>
        <dbReference type="Pfam" id="PF00550"/>
    </source>
</evidence>
<organism evidence="2 3">
    <name type="scientific">Streptomyces glebosus</name>
    <dbReference type="NCBI Taxonomy" id="249580"/>
    <lineage>
        <taxon>Bacteria</taxon>
        <taxon>Bacillati</taxon>
        <taxon>Actinomycetota</taxon>
        <taxon>Actinomycetes</taxon>
        <taxon>Kitasatosporales</taxon>
        <taxon>Streptomycetaceae</taxon>
        <taxon>Streptomyces</taxon>
    </lineage>
</organism>
<proteinExistence type="predicted"/>
<keyword evidence="3" id="KW-1185">Reference proteome</keyword>
<name>A0A640SRY8_9ACTN</name>
<dbReference type="SUPFAM" id="SSF47336">
    <property type="entry name" value="ACP-like"/>
    <property type="match status" value="1"/>
</dbReference>
<dbReference type="Gene3D" id="1.10.1200.10">
    <property type="entry name" value="ACP-like"/>
    <property type="match status" value="1"/>
</dbReference>
<dbReference type="Pfam" id="PF00550">
    <property type="entry name" value="PP-binding"/>
    <property type="match status" value="1"/>
</dbReference>
<comment type="caution">
    <text evidence="2">The sequence shown here is derived from an EMBL/GenBank/DDBJ whole genome shotgun (WGS) entry which is preliminary data.</text>
</comment>
<evidence type="ECO:0000313" key="2">
    <source>
        <dbReference type="EMBL" id="GFE13624.1"/>
    </source>
</evidence>
<evidence type="ECO:0000313" key="3">
    <source>
        <dbReference type="Proteomes" id="UP000430079"/>
    </source>
</evidence>
<dbReference type="InterPro" id="IPR009081">
    <property type="entry name" value="PP-bd_ACP"/>
</dbReference>
<protein>
    <recommendedName>
        <fullName evidence="1">Carrier domain-containing protein</fullName>
    </recommendedName>
</protein>
<sequence length="75" mass="8308">MNSMDDFVTLVRDEIGLPITAGHLDVGFDQVPEWDSLHLLRLIAVLERETGSTLSFPDVLQAPNLGSLYRLAEAK</sequence>